<dbReference type="RefSeq" id="WP_030657637.1">
    <property type="nucleotide sequence ID" value="NZ_JBEXDP010000076.1"/>
</dbReference>
<evidence type="ECO:0000313" key="2">
    <source>
        <dbReference type="EMBL" id="MEU5713641.1"/>
    </source>
</evidence>
<gene>
    <name evidence="2" type="ORF">AB0H04_43680</name>
</gene>
<proteinExistence type="predicted"/>
<feature type="region of interest" description="Disordered" evidence="1">
    <location>
        <begin position="112"/>
        <end position="158"/>
    </location>
</feature>
<feature type="compositionally biased region" description="Basic and acidic residues" evidence="1">
    <location>
        <begin position="1"/>
        <end position="16"/>
    </location>
</feature>
<comment type="caution">
    <text evidence="2">The sequence shown here is derived from an EMBL/GenBank/DDBJ whole genome shotgun (WGS) entry which is preliminary data.</text>
</comment>
<protein>
    <submittedName>
        <fullName evidence="2">Uncharacterized protein</fullName>
    </submittedName>
</protein>
<feature type="region of interest" description="Disordered" evidence="1">
    <location>
        <begin position="1"/>
        <end position="25"/>
    </location>
</feature>
<accession>A0ABV3ANX1</accession>
<name>A0ABV3ANX1_9ACTN</name>
<keyword evidence="3" id="KW-1185">Reference proteome</keyword>
<evidence type="ECO:0000256" key="1">
    <source>
        <dbReference type="SAM" id="MobiDB-lite"/>
    </source>
</evidence>
<sequence length="158" mass="17080">MPDTDAIRHSQTKGEGDALEPGPPTPRLYSLTTRYTDQFLDGQDGPDLLCDDAIAALHFALTVSSSSPLAITCSATADGRTWTRLPLHVLRADAVNALRQDVKPPMYAVAFNNPRTTPNRPRPGRMTADSAHGARARRKLRSGQAIPVGVQTSSRRPP</sequence>
<dbReference type="Proteomes" id="UP001551011">
    <property type="component" value="Unassembled WGS sequence"/>
</dbReference>
<organism evidence="2 3">
    <name type="scientific">Streptomyces flaveolus</name>
    <dbReference type="NCBI Taxonomy" id="67297"/>
    <lineage>
        <taxon>Bacteria</taxon>
        <taxon>Bacillati</taxon>
        <taxon>Actinomycetota</taxon>
        <taxon>Actinomycetes</taxon>
        <taxon>Kitasatosporales</taxon>
        <taxon>Streptomycetaceae</taxon>
        <taxon>Streptomyces</taxon>
    </lineage>
</organism>
<evidence type="ECO:0000313" key="3">
    <source>
        <dbReference type="Proteomes" id="UP001551011"/>
    </source>
</evidence>
<dbReference type="EMBL" id="JBFAEG010000056">
    <property type="protein sequence ID" value="MEU5713641.1"/>
    <property type="molecule type" value="Genomic_DNA"/>
</dbReference>
<reference evidence="2 3" key="1">
    <citation type="submission" date="2024-06" db="EMBL/GenBank/DDBJ databases">
        <title>The Natural Products Discovery Center: Release of the First 8490 Sequenced Strains for Exploring Actinobacteria Biosynthetic Diversity.</title>
        <authorList>
            <person name="Kalkreuter E."/>
            <person name="Kautsar S.A."/>
            <person name="Yang D."/>
            <person name="Bader C.D."/>
            <person name="Teijaro C.N."/>
            <person name="Fluegel L."/>
            <person name="Davis C.M."/>
            <person name="Simpson J.R."/>
            <person name="Lauterbach L."/>
            <person name="Steele A.D."/>
            <person name="Gui C."/>
            <person name="Meng S."/>
            <person name="Li G."/>
            <person name="Viehrig K."/>
            <person name="Ye F."/>
            <person name="Su P."/>
            <person name="Kiefer A.F."/>
            <person name="Nichols A."/>
            <person name="Cepeda A.J."/>
            <person name="Yan W."/>
            <person name="Fan B."/>
            <person name="Jiang Y."/>
            <person name="Adhikari A."/>
            <person name="Zheng C.-J."/>
            <person name="Schuster L."/>
            <person name="Cowan T.M."/>
            <person name="Smanski M.J."/>
            <person name="Chevrette M.G."/>
            <person name="De Carvalho L.P.S."/>
            <person name="Shen B."/>
        </authorList>
    </citation>
    <scope>NUCLEOTIDE SEQUENCE [LARGE SCALE GENOMIC DNA]</scope>
    <source>
        <strain evidence="2 3">NPDC020594</strain>
    </source>
</reference>